<protein>
    <recommendedName>
        <fullName evidence="5">5-formyltetrahydrofolate cyclo-ligase</fullName>
        <ecNumber evidence="5">6.3.3.2</ecNumber>
    </recommendedName>
</protein>
<feature type="binding site" evidence="4">
    <location>
        <begin position="143"/>
        <end position="151"/>
    </location>
    <ligand>
        <name>ATP</name>
        <dbReference type="ChEBI" id="CHEBI:30616"/>
    </ligand>
</feature>
<keyword evidence="7" id="KW-1185">Reference proteome</keyword>
<dbReference type="InterPro" id="IPR037171">
    <property type="entry name" value="NagB/RpiA_transferase-like"/>
</dbReference>
<dbReference type="EC" id="6.3.3.2" evidence="5"/>
<sequence length="204" mass="22772">MMASSRGEDASKDALRNGYITACDGLSSRIRKRMDSELLVHLINLSELRRAHVLLGYVPYRGEVDCMPVMEDALSRGVAVGLPKATNDERSLRFVRVDSLSHLRRGPRGFLEPHPRHSEPLDTNDRESVCLVPGLVFDARGYRIGYGAGYYDNFLRWYPGLKVGVARSLQVSGSPLPIEAHDVPVDTLVSDAAIWQCRREHDLA</sequence>
<dbReference type="GO" id="GO:0030272">
    <property type="term" value="F:5-formyltetrahydrofolate cyclo-ligase activity"/>
    <property type="evidence" value="ECO:0007669"/>
    <property type="project" value="UniProtKB-EC"/>
</dbReference>
<keyword evidence="3 4" id="KW-0067">ATP-binding</keyword>
<comment type="similarity">
    <text evidence="1 5">Belongs to the 5-formyltetrahydrofolate cyclo-ligase family.</text>
</comment>
<keyword evidence="2 4" id="KW-0547">Nucleotide-binding</keyword>
<evidence type="ECO:0000313" key="7">
    <source>
        <dbReference type="Proteomes" id="UP000016638"/>
    </source>
</evidence>
<comment type="catalytic activity">
    <reaction evidence="5">
        <text>(6S)-5-formyl-5,6,7,8-tetrahydrofolate + ATP = (6R)-5,10-methenyltetrahydrofolate + ADP + phosphate</text>
        <dbReference type="Rhea" id="RHEA:10488"/>
        <dbReference type="ChEBI" id="CHEBI:30616"/>
        <dbReference type="ChEBI" id="CHEBI:43474"/>
        <dbReference type="ChEBI" id="CHEBI:57455"/>
        <dbReference type="ChEBI" id="CHEBI:57457"/>
        <dbReference type="ChEBI" id="CHEBI:456216"/>
        <dbReference type="EC" id="6.3.3.2"/>
    </reaction>
</comment>
<evidence type="ECO:0000256" key="2">
    <source>
        <dbReference type="ARBA" id="ARBA00022741"/>
    </source>
</evidence>
<evidence type="ECO:0000256" key="1">
    <source>
        <dbReference type="ARBA" id="ARBA00010638"/>
    </source>
</evidence>
<evidence type="ECO:0000256" key="4">
    <source>
        <dbReference type="PIRSR" id="PIRSR006806-1"/>
    </source>
</evidence>
<dbReference type="Gene3D" id="3.40.50.10420">
    <property type="entry name" value="NagB/RpiA/CoA transferase-like"/>
    <property type="match status" value="1"/>
</dbReference>
<dbReference type="NCBIfam" id="TIGR02727">
    <property type="entry name" value="MTHFS_bact"/>
    <property type="match status" value="1"/>
</dbReference>
<proteinExistence type="inferred from homology"/>
<dbReference type="InterPro" id="IPR002698">
    <property type="entry name" value="FTHF_cligase"/>
</dbReference>
<dbReference type="InterPro" id="IPR024185">
    <property type="entry name" value="FTHF_cligase-like_sf"/>
</dbReference>
<comment type="caution">
    <text evidence="6">The sequence shown here is derived from an EMBL/GenBank/DDBJ whole genome shotgun (WGS) entry which is preliminary data.</text>
</comment>
<dbReference type="Pfam" id="PF01812">
    <property type="entry name" value="5-FTHF_cyc-lig"/>
    <property type="match status" value="1"/>
</dbReference>
<evidence type="ECO:0000313" key="6">
    <source>
        <dbReference type="EMBL" id="ERL08358.1"/>
    </source>
</evidence>
<gene>
    <name evidence="6" type="ORF">HMPREF1316_0213</name>
</gene>
<dbReference type="AlphaFoldDB" id="U2TQH3"/>
<dbReference type="GO" id="GO:0009396">
    <property type="term" value="P:folic acid-containing compound biosynthetic process"/>
    <property type="evidence" value="ECO:0007669"/>
    <property type="project" value="TreeGrafter"/>
</dbReference>
<accession>U2TQH3</accession>
<dbReference type="Proteomes" id="UP000016638">
    <property type="component" value="Unassembled WGS sequence"/>
</dbReference>
<evidence type="ECO:0000256" key="5">
    <source>
        <dbReference type="RuleBase" id="RU361279"/>
    </source>
</evidence>
<dbReference type="STRING" id="1125712.HMPREF1316_0213"/>
<keyword evidence="5" id="KW-0460">Magnesium</keyword>
<dbReference type="GO" id="GO:0046872">
    <property type="term" value="F:metal ion binding"/>
    <property type="evidence" value="ECO:0007669"/>
    <property type="project" value="UniProtKB-KW"/>
</dbReference>
<dbReference type="GO" id="GO:0035999">
    <property type="term" value="P:tetrahydrofolate interconversion"/>
    <property type="evidence" value="ECO:0007669"/>
    <property type="project" value="TreeGrafter"/>
</dbReference>
<organism evidence="6 7">
    <name type="scientific">Olsenella profusa F0195</name>
    <dbReference type="NCBI Taxonomy" id="1125712"/>
    <lineage>
        <taxon>Bacteria</taxon>
        <taxon>Bacillati</taxon>
        <taxon>Actinomycetota</taxon>
        <taxon>Coriobacteriia</taxon>
        <taxon>Coriobacteriales</taxon>
        <taxon>Atopobiaceae</taxon>
        <taxon>Olsenella</taxon>
    </lineage>
</organism>
<feature type="binding site" evidence="4">
    <location>
        <position position="63"/>
    </location>
    <ligand>
        <name>substrate</name>
    </ligand>
</feature>
<reference evidence="6 7" key="1">
    <citation type="submission" date="2013-08" db="EMBL/GenBank/DDBJ databases">
        <authorList>
            <person name="Durkin A.S."/>
            <person name="Haft D.R."/>
            <person name="McCorrison J."/>
            <person name="Torralba M."/>
            <person name="Gillis M."/>
            <person name="Haft D.H."/>
            <person name="Methe B."/>
            <person name="Sutton G."/>
            <person name="Nelson K.E."/>
        </authorList>
    </citation>
    <scope>NUCLEOTIDE SEQUENCE [LARGE SCALE GENOMIC DNA]</scope>
    <source>
        <strain evidence="6 7">F0195</strain>
    </source>
</reference>
<name>U2TQH3_9ACTN</name>
<feature type="binding site" evidence="4">
    <location>
        <begin position="12"/>
        <end position="16"/>
    </location>
    <ligand>
        <name>ATP</name>
        <dbReference type="ChEBI" id="CHEBI:30616"/>
    </ligand>
</feature>
<comment type="cofactor">
    <cofactor evidence="5">
        <name>Mg(2+)</name>
        <dbReference type="ChEBI" id="CHEBI:18420"/>
    </cofactor>
</comment>
<dbReference type="RefSeq" id="WP_021726227.1">
    <property type="nucleotide sequence ID" value="NZ_AWEZ01000045.1"/>
</dbReference>
<dbReference type="PANTHER" id="PTHR23407">
    <property type="entry name" value="ATPASE INHIBITOR/5-FORMYLTETRAHYDROFOLATE CYCLO-LIGASE"/>
    <property type="match status" value="1"/>
</dbReference>
<dbReference type="PATRIC" id="fig|1125712.3.peg.1338"/>
<dbReference type="SUPFAM" id="SSF100950">
    <property type="entry name" value="NagB/RpiA/CoA transferase-like"/>
    <property type="match status" value="1"/>
</dbReference>
<dbReference type="EMBL" id="AWEZ01000045">
    <property type="protein sequence ID" value="ERL08358.1"/>
    <property type="molecule type" value="Genomic_DNA"/>
</dbReference>
<feature type="binding site" evidence="4">
    <location>
        <position position="58"/>
    </location>
    <ligand>
        <name>substrate</name>
    </ligand>
</feature>
<keyword evidence="5" id="KW-0479">Metal-binding</keyword>
<dbReference type="PANTHER" id="PTHR23407:SF1">
    <property type="entry name" value="5-FORMYLTETRAHYDROFOLATE CYCLO-LIGASE"/>
    <property type="match status" value="1"/>
</dbReference>
<evidence type="ECO:0000256" key="3">
    <source>
        <dbReference type="ARBA" id="ARBA00022840"/>
    </source>
</evidence>
<dbReference type="PIRSF" id="PIRSF006806">
    <property type="entry name" value="FTHF_cligase"/>
    <property type="match status" value="1"/>
</dbReference>
<dbReference type="GO" id="GO:0005524">
    <property type="term" value="F:ATP binding"/>
    <property type="evidence" value="ECO:0007669"/>
    <property type="project" value="UniProtKB-KW"/>
</dbReference>
<dbReference type="eggNOG" id="COG0212">
    <property type="taxonomic scope" value="Bacteria"/>
</dbReference>
<keyword evidence="6" id="KW-0436">Ligase</keyword>